<keyword evidence="2" id="KW-1185">Reference proteome</keyword>
<accession>A0A916JNF3</accession>
<reference evidence="1" key="1">
    <citation type="submission" date="2021-04" db="EMBL/GenBank/DDBJ databases">
        <authorList>
            <person name="Rodrigo-Torres L."/>
            <person name="Arahal R. D."/>
            <person name="Lucena T."/>
        </authorList>
    </citation>
    <scope>NUCLEOTIDE SEQUENCE</scope>
    <source>
        <strain evidence="1">AS29M-1</strain>
    </source>
</reference>
<gene>
    <name evidence="1" type="ORF">CRYO30217_02261</name>
</gene>
<sequence length="88" mass="10987">MKTIYLVVFLFLSFSIFGQTNRFYDKMITRNKLFYRNQVDIWMKAYSYIYEIESWNIKKMKIETFPEEGVELYTKKDYDFFPNMKRIQ</sequence>
<evidence type="ECO:0000313" key="2">
    <source>
        <dbReference type="Proteomes" id="UP000683507"/>
    </source>
</evidence>
<name>A0A916JNF3_9FLAO</name>
<protein>
    <submittedName>
        <fullName evidence="1">Uncharacterized protein</fullName>
    </submittedName>
</protein>
<organism evidence="1 2">
    <name type="scientific">Parvicella tangerina</name>
    <dbReference type="NCBI Taxonomy" id="2829795"/>
    <lineage>
        <taxon>Bacteria</taxon>
        <taxon>Pseudomonadati</taxon>
        <taxon>Bacteroidota</taxon>
        <taxon>Flavobacteriia</taxon>
        <taxon>Flavobacteriales</taxon>
        <taxon>Parvicellaceae</taxon>
        <taxon>Parvicella</taxon>
    </lineage>
</organism>
<dbReference type="Proteomes" id="UP000683507">
    <property type="component" value="Chromosome"/>
</dbReference>
<dbReference type="RefSeq" id="WP_258542492.1">
    <property type="nucleotide sequence ID" value="NZ_OU015584.1"/>
</dbReference>
<evidence type="ECO:0000313" key="1">
    <source>
        <dbReference type="EMBL" id="CAG5083676.1"/>
    </source>
</evidence>
<dbReference type="AlphaFoldDB" id="A0A916JNF3"/>
<dbReference type="EMBL" id="OU015584">
    <property type="protein sequence ID" value="CAG5083676.1"/>
    <property type="molecule type" value="Genomic_DNA"/>
</dbReference>
<dbReference type="KEGG" id="ptan:CRYO30217_02261"/>
<proteinExistence type="predicted"/>